<dbReference type="InterPro" id="IPR004603">
    <property type="entry name" value="DNA_mismatch_endonuc_vsr"/>
</dbReference>
<dbReference type="AlphaFoldDB" id="A0A3N4M654"/>
<evidence type="ECO:0000256" key="3">
    <source>
        <dbReference type="ARBA" id="ARBA00022763"/>
    </source>
</evidence>
<organism evidence="7 8">
    <name type="scientific">Chitinophaga barathri</name>
    <dbReference type="NCBI Taxonomy" id="1647451"/>
    <lineage>
        <taxon>Bacteria</taxon>
        <taxon>Pseudomonadati</taxon>
        <taxon>Bacteroidota</taxon>
        <taxon>Chitinophagia</taxon>
        <taxon>Chitinophagales</taxon>
        <taxon>Chitinophagaceae</taxon>
        <taxon>Chitinophaga</taxon>
    </lineage>
</organism>
<dbReference type="GO" id="GO:0004519">
    <property type="term" value="F:endonuclease activity"/>
    <property type="evidence" value="ECO:0007669"/>
    <property type="project" value="UniProtKB-KW"/>
</dbReference>
<dbReference type="SUPFAM" id="SSF52980">
    <property type="entry name" value="Restriction endonuclease-like"/>
    <property type="match status" value="1"/>
</dbReference>
<reference evidence="8" key="1">
    <citation type="submission" date="2018-11" db="EMBL/GenBank/DDBJ databases">
        <title>Chitinophaga lutea sp.nov., isolate from arsenic contaminated soil.</title>
        <authorList>
            <person name="Zong Y."/>
        </authorList>
    </citation>
    <scope>NUCLEOTIDE SEQUENCE [LARGE SCALE GENOMIC DNA]</scope>
    <source>
        <strain evidence="8">YLT18</strain>
    </source>
</reference>
<dbReference type="GO" id="GO:0016787">
    <property type="term" value="F:hydrolase activity"/>
    <property type="evidence" value="ECO:0007669"/>
    <property type="project" value="UniProtKB-KW"/>
</dbReference>
<keyword evidence="5 6" id="KW-0234">DNA repair</keyword>
<evidence type="ECO:0000256" key="2">
    <source>
        <dbReference type="ARBA" id="ARBA00022759"/>
    </source>
</evidence>
<gene>
    <name evidence="7" type="primary">vsr</name>
    <name evidence="7" type="ORF">EG028_25200</name>
</gene>
<dbReference type="EC" id="3.1.-.-" evidence="6"/>
<dbReference type="GO" id="GO:0006298">
    <property type="term" value="P:mismatch repair"/>
    <property type="evidence" value="ECO:0007669"/>
    <property type="project" value="UniProtKB-UniRule"/>
</dbReference>
<proteinExistence type="inferred from homology"/>
<evidence type="ECO:0000313" key="7">
    <source>
        <dbReference type="EMBL" id="RPD38565.1"/>
    </source>
</evidence>
<comment type="caution">
    <text evidence="7">The sequence shown here is derived from an EMBL/GenBank/DDBJ whole genome shotgun (WGS) entry which is preliminary data.</text>
</comment>
<dbReference type="Proteomes" id="UP000279089">
    <property type="component" value="Unassembled WGS sequence"/>
</dbReference>
<dbReference type="InterPro" id="IPR011335">
    <property type="entry name" value="Restrct_endonuc-II-like"/>
</dbReference>
<sequence length="138" mass="16225">MDVHDKATRAYNMSRIKGQNTKPEMLVRKFLFSNGLRYRLHVKELPGKPDIVLSKYRTVIFINGCFWHGHAGCKYYVVPKTRTEWWQQKINGNITNDEKAIHLLEKNGWRVITVWECDLKKQNQEVTLKALLQAVIIN</sequence>
<dbReference type="PIRSF" id="PIRSF018267">
    <property type="entry name" value="VSR_endonuc"/>
    <property type="match status" value="1"/>
</dbReference>
<accession>A0A3N4M654</accession>
<keyword evidence="1 6" id="KW-0540">Nuclease</keyword>
<dbReference type="EMBL" id="RMBX01000015">
    <property type="protein sequence ID" value="RPD38565.1"/>
    <property type="molecule type" value="Genomic_DNA"/>
</dbReference>
<evidence type="ECO:0000256" key="6">
    <source>
        <dbReference type="PIRNR" id="PIRNR018267"/>
    </source>
</evidence>
<evidence type="ECO:0000256" key="5">
    <source>
        <dbReference type="ARBA" id="ARBA00023204"/>
    </source>
</evidence>
<keyword evidence="3 6" id="KW-0227">DNA damage</keyword>
<comment type="similarity">
    <text evidence="6">Belongs to the vsr family.</text>
</comment>
<dbReference type="NCBIfam" id="TIGR00632">
    <property type="entry name" value="vsr"/>
    <property type="match status" value="1"/>
</dbReference>
<dbReference type="Gene3D" id="3.40.960.10">
    <property type="entry name" value="VSR Endonuclease"/>
    <property type="match status" value="1"/>
</dbReference>
<protein>
    <recommendedName>
        <fullName evidence="6">Very short patch repair endonuclease</fullName>
        <ecNumber evidence="6">3.1.-.-</ecNumber>
    </recommendedName>
</protein>
<keyword evidence="2 6" id="KW-0255">Endonuclease</keyword>
<name>A0A3N4M654_9BACT</name>
<evidence type="ECO:0000256" key="1">
    <source>
        <dbReference type="ARBA" id="ARBA00022722"/>
    </source>
</evidence>
<dbReference type="Pfam" id="PF03852">
    <property type="entry name" value="Vsr"/>
    <property type="match status" value="1"/>
</dbReference>
<dbReference type="RefSeq" id="WP_120519061.1">
    <property type="nucleotide sequence ID" value="NZ_QXZY01000015.1"/>
</dbReference>
<dbReference type="CDD" id="cd00221">
    <property type="entry name" value="Vsr"/>
    <property type="match status" value="1"/>
</dbReference>
<evidence type="ECO:0000256" key="4">
    <source>
        <dbReference type="ARBA" id="ARBA00022801"/>
    </source>
</evidence>
<keyword evidence="8" id="KW-1185">Reference proteome</keyword>
<dbReference type="OrthoDB" id="9801520at2"/>
<keyword evidence="4 6" id="KW-0378">Hydrolase</keyword>
<comment type="function">
    <text evidence="6">May nick specific sequences that contain T:G mispairs resulting from m5C-deamination.</text>
</comment>
<evidence type="ECO:0000313" key="8">
    <source>
        <dbReference type="Proteomes" id="UP000279089"/>
    </source>
</evidence>